<name>A0ACC2BJV0_DIPCM</name>
<sequence>MASGTLANKKNSKRRKSFGPGATIEKKRKQGSEGRSWLTHPAKKNKKQGSAEGKEKAVVVVDRSEVQWQGKQEQAQWLMERFKSASRHLSSLELDPIPDGSIVELSQGRDRMIEDLSWHIKNIFGQSWEEALCKGDLRSSKNLQLEAGSPALLVICSSANRCVNLLRGMRAFSSKCKPVKLFAKHIKIEEQTEALKGHTNIGAGTPNRIKKLMDMGALGLSRLEVVILDMEKDAKGLTLFTVPEVRSHATTRGEQPTTRGNQVSTYCANFQ</sequence>
<accession>A0ACC2BJV0</accession>
<evidence type="ECO:0000313" key="1">
    <source>
        <dbReference type="EMBL" id="KAJ7530037.1"/>
    </source>
</evidence>
<gene>
    <name evidence="1" type="ORF">O6H91_15G075900</name>
</gene>
<keyword evidence="2" id="KW-1185">Reference proteome</keyword>
<dbReference type="Proteomes" id="UP001162992">
    <property type="component" value="Chromosome 15"/>
</dbReference>
<dbReference type="EMBL" id="CM055106">
    <property type="protein sequence ID" value="KAJ7530037.1"/>
    <property type="molecule type" value="Genomic_DNA"/>
</dbReference>
<proteinExistence type="predicted"/>
<comment type="caution">
    <text evidence="1">The sequence shown here is derived from an EMBL/GenBank/DDBJ whole genome shotgun (WGS) entry which is preliminary data.</text>
</comment>
<reference evidence="2" key="1">
    <citation type="journal article" date="2024" name="Proc. Natl. Acad. Sci. U.S.A.">
        <title>Extraordinary preservation of gene collinearity over three hundred million years revealed in homosporous lycophytes.</title>
        <authorList>
            <person name="Li C."/>
            <person name="Wickell D."/>
            <person name="Kuo L.Y."/>
            <person name="Chen X."/>
            <person name="Nie B."/>
            <person name="Liao X."/>
            <person name="Peng D."/>
            <person name="Ji J."/>
            <person name="Jenkins J."/>
            <person name="Williams M."/>
            <person name="Shu S."/>
            <person name="Plott C."/>
            <person name="Barry K."/>
            <person name="Rajasekar S."/>
            <person name="Grimwood J."/>
            <person name="Han X."/>
            <person name="Sun S."/>
            <person name="Hou Z."/>
            <person name="He W."/>
            <person name="Dai G."/>
            <person name="Sun C."/>
            <person name="Schmutz J."/>
            <person name="Leebens-Mack J.H."/>
            <person name="Li F.W."/>
            <person name="Wang L."/>
        </authorList>
    </citation>
    <scope>NUCLEOTIDE SEQUENCE [LARGE SCALE GENOMIC DNA]</scope>
    <source>
        <strain evidence="2">cv. PW_Plant_1</strain>
    </source>
</reference>
<organism evidence="1 2">
    <name type="scientific">Diphasiastrum complanatum</name>
    <name type="common">Issler's clubmoss</name>
    <name type="synonym">Lycopodium complanatum</name>
    <dbReference type="NCBI Taxonomy" id="34168"/>
    <lineage>
        <taxon>Eukaryota</taxon>
        <taxon>Viridiplantae</taxon>
        <taxon>Streptophyta</taxon>
        <taxon>Embryophyta</taxon>
        <taxon>Tracheophyta</taxon>
        <taxon>Lycopodiopsida</taxon>
        <taxon>Lycopodiales</taxon>
        <taxon>Lycopodiaceae</taxon>
        <taxon>Lycopodioideae</taxon>
        <taxon>Diphasiastrum</taxon>
    </lineage>
</organism>
<protein>
    <submittedName>
        <fullName evidence="1">Uncharacterized protein</fullName>
    </submittedName>
</protein>
<evidence type="ECO:0000313" key="2">
    <source>
        <dbReference type="Proteomes" id="UP001162992"/>
    </source>
</evidence>